<evidence type="ECO:0000256" key="9">
    <source>
        <dbReference type="ARBA" id="ARBA00023098"/>
    </source>
</evidence>
<dbReference type="PANTHER" id="PTHR34697:SF2">
    <property type="entry name" value="PHOSPHATIDYLGLYCEROL LYSYLTRANSFERASE"/>
    <property type="match status" value="1"/>
</dbReference>
<feature type="transmembrane region" description="Helical" evidence="14">
    <location>
        <begin position="401"/>
        <end position="418"/>
    </location>
</feature>
<dbReference type="EC" id="2.3.2.3" evidence="3 14"/>
<keyword evidence="7 14" id="KW-0812">Transmembrane</keyword>
<evidence type="ECO:0000256" key="11">
    <source>
        <dbReference type="ARBA" id="ARBA00023251"/>
    </source>
</evidence>
<dbReference type="STRING" id="796606.BMMGA3_11905"/>
<evidence type="ECO:0000256" key="2">
    <source>
        <dbReference type="ARBA" id="ARBA00008627"/>
    </source>
</evidence>
<gene>
    <name evidence="14" type="primary">mprF</name>
    <name evidence="16" type="ORF">BMMGA3_11905</name>
</gene>
<feature type="transmembrane region" description="Helical" evidence="14">
    <location>
        <begin position="452"/>
        <end position="472"/>
    </location>
</feature>
<evidence type="ECO:0000256" key="4">
    <source>
        <dbReference type="ARBA" id="ARBA00021546"/>
    </source>
</evidence>
<dbReference type="Proteomes" id="UP000027602">
    <property type="component" value="Chromosome"/>
</dbReference>
<name>I3EAL6_BACMM</name>
<sequence length="855" mass="97549">MNTLQRKSLKTGLKIVFSITILVYILFQAKKEIEGISIKDALLLFKSLSSFEIGSAITVGLLAVSLMFFYDLVLTKSLRLPISVKKTFKISWMANTLNGLLGFGGVIGAWLRVFFYKQHTDKPDKVIQGVTFMAFSMLSGLSLLSIFVLLDVFHAKPLLETKKWLYIALIGVVLFLPFYLFTTFRMKKENEDRFIGLKFTVVSTLEWIGAAFTAYYSIHLMGQNVSLSTVFGVFFISAIAGLVSMIPGGFGTFDLMYLIGMTSHGISEELVLSSLLLYRIVYYFIPFGLGLLLSIFEFGEGAIKRFEDKPIIGPAIETSSVILSLQKGWISKIPFFSISIVIAITGFYCLVAGFNSFYYAPELQGNQFLLGLELFFSSCTISFSIIILLQVKAVIKETKRSFFSILISLAGLIVSLTITDGTIFEIGWLITVFIILYNIYKKLQRIRAPLTLYKKMLSTLFVLAIYYVYYVFIQTAIEYSNKSDIAVEKNAMYTTFFLSIVILSIAGTAIYNFFERLHHERLGMEVNEELLKDILHTYGGTYLSHLAFSNQLSFFIGTDKKAFLQFSTIGHTAVVLGDPAGKPESFYPLLTEFYEKADILGYEIIFYQTHQKYMGMYHDFGNIFFKLGEEAIVDLENFNLSGKKKAGLRATINKFNREGYQFSVIEPPYQDKLLQELETVSNKWLGKRREKGFSVGFFDRDYLNKAPVAILRDKDNQLMAFASIMPAYQKGVLSIDLMRYLPNSPSGLMDALFIQLFEWAKENGYHTFNMGMAPLSKVGETRNSFLRERIAANVFENIQYMYSFAGLRKFKEKFNPQWEPRFMVYSKYRSLPLKMIAVARLINRPKKMWPRKILH</sequence>
<feature type="transmembrane region" description="Helical" evidence="14">
    <location>
        <begin position="333"/>
        <end position="356"/>
    </location>
</feature>
<evidence type="ECO:0000256" key="13">
    <source>
        <dbReference type="ARBA" id="ARBA00047540"/>
    </source>
</evidence>
<evidence type="ECO:0000256" key="6">
    <source>
        <dbReference type="ARBA" id="ARBA00022679"/>
    </source>
</evidence>
<feature type="transmembrane region" description="Helical" evidence="14">
    <location>
        <begin position="424"/>
        <end position="440"/>
    </location>
</feature>
<keyword evidence="8 14" id="KW-1133">Transmembrane helix</keyword>
<comment type="subcellular location">
    <subcellularLocation>
        <location evidence="1 14">Cell membrane</location>
        <topology evidence="1 14">Multi-pass membrane protein</topology>
    </subcellularLocation>
</comment>
<dbReference type="GO" id="GO:0050071">
    <property type="term" value="F:phosphatidylglycerol lysyltransferase activity"/>
    <property type="evidence" value="ECO:0007669"/>
    <property type="project" value="UniProtKB-EC"/>
</dbReference>
<dbReference type="AlphaFoldDB" id="I3EAL6"/>
<dbReference type="Pfam" id="PF03706">
    <property type="entry name" value="LPG_synthase_TM"/>
    <property type="match status" value="1"/>
</dbReference>
<keyword evidence="10 14" id="KW-0472">Membrane</keyword>
<evidence type="ECO:0000256" key="14">
    <source>
        <dbReference type="RuleBase" id="RU363042"/>
    </source>
</evidence>
<feature type="transmembrane region" description="Helical" evidence="14">
    <location>
        <begin position="49"/>
        <end position="70"/>
    </location>
</feature>
<keyword evidence="9 14" id="KW-0443">Lipid metabolism</keyword>
<comment type="similarity">
    <text evidence="2 14">Belongs to the LPG synthase family.</text>
</comment>
<feature type="transmembrane region" description="Helical" evidence="14">
    <location>
        <begin position="194"/>
        <end position="218"/>
    </location>
</feature>
<dbReference type="GO" id="GO:0005886">
    <property type="term" value="C:plasma membrane"/>
    <property type="evidence" value="ECO:0007669"/>
    <property type="project" value="UniProtKB-SubCell"/>
</dbReference>
<reference evidence="16 17" key="1">
    <citation type="journal article" date="2015" name="BMC Genomics">
        <title>Transcriptome analysis of thermophilic methylotrophic Bacillus methanolicus MGA3 using RNA-sequencing provides detailed insights into its previously uncharted transcriptional landscape.</title>
        <authorList>
            <person name="Irla M."/>
            <person name="Neshat A."/>
            <person name="Brautaset T."/>
            <person name="Ruckert C."/>
            <person name="Kalinowski J."/>
            <person name="Wendisch V.F."/>
        </authorList>
    </citation>
    <scope>NUCLEOTIDE SEQUENCE [LARGE SCALE GENOMIC DNA]</scope>
    <source>
        <strain evidence="17">MGA3 / ATCC 53907</strain>
    </source>
</reference>
<keyword evidence="11 14" id="KW-0046">Antibiotic resistance</keyword>
<dbReference type="GO" id="GO:0055091">
    <property type="term" value="P:phospholipid homeostasis"/>
    <property type="evidence" value="ECO:0007669"/>
    <property type="project" value="TreeGrafter"/>
</dbReference>
<dbReference type="RefSeq" id="WP_004435782.1">
    <property type="nucleotide sequence ID" value="NZ_ADWW01000002.1"/>
</dbReference>
<proteinExistence type="inferred from homology"/>
<feature type="transmembrane region" description="Helical" evidence="14">
    <location>
        <begin position="12"/>
        <end position="29"/>
    </location>
</feature>
<dbReference type="KEGG" id="bmet:BMMGA3_11905"/>
<evidence type="ECO:0000256" key="5">
    <source>
        <dbReference type="ARBA" id="ARBA00022475"/>
    </source>
</evidence>
<evidence type="ECO:0000313" key="17">
    <source>
        <dbReference type="Proteomes" id="UP000027602"/>
    </source>
</evidence>
<dbReference type="Pfam" id="PF09924">
    <property type="entry name" value="LPG_synthase_C"/>
    <property type="match status" value="1"/>
</dbReference>
<feature type="transmembrane region" description="Helical" evidence="14">
    <location>
        <begin position="230"/>
        <end position="260"/>
    </location>
</feature>
<dbReference type="NCBIfam" id="NF033480">
    <property type="entry name" value="bifunc_MprF"/>
    <property type="match status" value="1"/>
</dbReference>
<comment type="function">
    <text evidence="14">Catalyzes the transfer of a lysyl group from L-lysyl-tRNA(Lys) to membrane-bound phosphatidylglycerol (PG), which produces lysylphosphatidylglycerol (LPG), a major component of the bacterial membrane with a positive net charge. LPG synthesis contributes to bacterial virulence as it is involved in the resistance mechanism against cationic antimicrobial peptides (CAMP) produces by the host's immune system (defensins, cathelicidins) and by the competing microorganisms.</text>
</comment>
<keyword evidence="5" id="KW-1003">Cell membrane</keyword>
<dbReference type="InterPro" id="IPR051211">
    <property type="entry name" value="PG_lysyltransferase"/>
</dbReference>
<feature type="transmembrane region" description="Helical" evidence="14">
    <location>
        <begin position="131"/>
        <end position="152"/>
    </location>
</feature>
<evidence type="ECO:0000256" key="8">
    <source>
        <dbReference type="ARBA" id="ARBA00022989"/>
    </source>
</evidence>
<feature type="transmembrane region" description="Helical" evidence="14">
    <location>
        <begin position="368"/>
        <end position="389"/>
    </location>
</feature>
<dbReference type="GO" id="GO:0006629">
    <property type="term" value="P:lipid metabolic process"/>
    <property type="evidence" value="ECO:0007669"/>
    <property type="project" value="UniProtKB-KW"/>
</dbReference>
<feature type="transmembrane region" description="Helical" evidence="14">
    <location>
        <begin position="90"/>
        <end position="111"/>
    </location>
</feature>
<keyword evidence="6 14" id="KW-0808">Transferase</keyword>
<evidence type="ECO:0000313" key="16">
    <source>
        <dbReference type="EMBL" id="AIE60776.1"/>
    </source>
</evidence>
<evidence type="ECO:0000256" key="3">
    <source>
        <dbReference type="ARBA" id="ARBA00012014"/>
    </source>
</evidence>
<feature type="transmembrane region" description="Helical" evidence="14">
    <location>
        <begin position="280"/>
        <end position="299"/>
    </location>
</feature>
<dbReference type="eggNOG" id="COG2898">
    <property type="taxonomic scope" value="Bacteria"/>
</dbReference>
<keyword evidence="17" id="KW-1185">Reference proteome</keyword>
<dbReference type="PANTHER" id="PTHR34697">
    <property type="entry name" value="PHOSPHATIDYLGLYCEROL LYSYLTRANSFERASE"/>
    <property type="match status" value="1"/>
</dbReference>
<dbReference type="InterPro" id="IPR016181">
    <property type="entry name" value="Acyl_CoA_acyltransferase"/>
</dbReference>
<evidence type="ECO:0000256" key="12">
    <source>
        <dbReference type="ARBA" id="ARBA00031899"/>
    </source>
</evidence>
<dbReference type="EMBL" id="CP007739">
    <property type="protein sequence ID" value="AIE60776.1"/>
    <property type="molecule type" value="Genomic_DNA"/>
</dbReference>
<dbReference type="InterPro" id="IPR024320">
    <property type="entry name" value="LPG_synthase_C"/>
</dbReference>
<comment type="catalytic activity">
    <reaction evidence="13 14">
        <text>L-lysyl-tRNA(Lys) + a 1,2-diacyl-sn-glycero-3-phospho-(1'-sn-glycerol) = a 1,2-diacyl-sn-glycero-3-phospho-1'-(3'-O-L-lysyl)-sn-glycerol + tRNA(Lys)</text>
        <dbReference type="Rhea" id="RHEA:10668"/>
        <dbReference type="Rhea" id="RHEA-COMP:9696"/>
        <dbReference type="Rhea" id="RHEA-COMP:9697"/>
        <dbReference type="ChEBI" id="CHEBI:64716"/>
        <dbReference type="ChEBI" id="CHEBI:75792"/>
        <dbReference type="ChEBI" id="CHEBI:78442"/>
        <dbReference type="ChEBI" id="CHEBI:78529"/>
        <dbReference type="EC" id="2.3.2.3"/>
    </reaction>
</comment>
<organism evidence="16 17">
    <name type="scientific">Bacillus methanolicus (strain MGA3 / ATCC 53907)</name>
    <dbReference type="NCBI Taxonomy" id="796606"/>
    <lineage>
        <taxon>Bacteria</taxon>
        <taxon>Bacillati</taxon>
        <taxon>Bacillota</taxon>
        <taxon>Bacilli</taxon>
        <taxon>Bacillales</taxon>
        <taxon>Bacillaceae</taxon>
        <taxon>Bacillus</taxon>
    </lineage>
</organism>
<dbReference type="SUPFAM" id="SSF55729">
    <property type="entry name" value="Acyl-CoA N-acyltransferases (Nat)"/>
    <property type="match status" value="1"/>
</dbReference>
<feature type="domain" description="Phosphatidylglycerol lysyltransferase C-terminal" evidence="15">
    <location>
        <begin position="534"/>
        <end position="825"/>
    </location>
</feature>
<dbReference type="OrthoDB" id="145485at2"/>
<dbReference type="InterPro" id="IPR022791">
    <property type="entry name" value="L-PG_synthase/AglD"/>
</dbReference>
<accession>I3EAL6</accession>
<feature type="transmembrane region" description="Helical" evidence="14">
    <location>
        <begin position="164"/>
        <end position="182"/>
    </location>
</feature>
<dbReference type="eggNOG" id="COG0392">
    <property type="taxonomic scope" value="Bacteria"/>
</dbReference>
<dbReference type="HOGENOM" id="CLU_008255_7_1_9"/>
<dbReference type="GO" id="GO:0046677">
    <property type="term" value="P:response to antibiotic"/>
    <property type="evidence" value="ECO:0007669"/>
    <property type="project" value="UniProtKB-KW"/>
</dbReference>
<evidence type="ECO:0000256" key="1">
    <source>
        <dbReference type="ARBA" id="ARBA00004651"/>
    </source>
</evidence>
<evidence type="ECO:0000256" key="7">
    <source>
        <dbReference type="ARBA" id="ARBA00022692"/>
    </source>
</evidence>
<protein>
    <recommendedName>
        <fullName evidence="4 14">Phosphatidylglycerol lysyltransferase</fullName>
        <ecNumber evidence="3 14">2.3.2.3</ecNumber>
    </recommendedName>
    <alternativeName>
        <fullName evidence="12 14">Lysylphosphatidylglycerol synthase</fullName>
    </alternativeName>
</protein>
<evidence type="ECO:0000259" key="15">
    <source>
        <dbReference type="Pfam" id="PF09924"/>
    </source>
</evidence>
<evidence type="ECO:0000256" key="10">
    <source>
        <dbReference type="ARBA" id="ARBA00023136"/>
    </source>
</evidence>
<feature type="transmembrane region" description="Helical" evidence="14">
    <location>
        <begin position="492"/>
        <end position="514"/>
    </location>
</feature>